<keyword evidence="1" id="KW-1133">Transmembrane helix</keyword>
<feature type="transmembrane region" description="Helical" evidence="1">
    <location>
        <begin position="136"/>
        <end position="169"/>
    </location>
</feature>
<organism evidence="2 3">
    <name type="scientific">Staphylococcus chromogenes</name>
    <name type="common">Staphylococcus hyicus subsp. chromogenes</name>
    <dbReference type="NCBI Taxonomy" id="46126"/>
    <lineage>
        <taxon>Bacteria</taxon>
        <taxon>Bacillati</taxon>
        <taxon>Bacillota</taxon>
        <taxon>Bacilli</taxon>
        <taxon>Bacillales</taxon>
        <taxon>Staphylococcaceae</taxon>
        <taxon>Staphylococcus</taxon>
    </lineage>
</organism>
<dbReference type="PANTHER" id="PTHR36111">
    <property type="entry name" value="INNER MEMBRANE PROTEIN-RELATED"/>
    <property type="match status" value="1"/>
</dbReference>
<feature type="transmembrane region" description="Helical" evidence="1">
    <location>
        <begin position="6"/>
        <end position="25"/>
    </location>
</feature>
<dbReference type="EMBL" id="PZBZ01000046">
    <property type="protein sequence ID" value="PTG12743.1"/>
    <property type="molecule type" value="Genomic_DNA"/>
</dbReference>
<name>A0AAE5SZD2_STACR</name>
<evidence type="ECO:0000313" key="2">
    <source>
        <dbReference type="EMBL" id="PTG12743.1"/>
    </source>
</evidence>
<feature type="transmembrane region" description="Helical" evidence="1">
    <location>
        <begin position="32"/>
        <end position="52"/>
    </location>
</feature>
<feature type="transmembrane region" description="Helical" evidence="1">
    <location>
        <begin position="58"/>
        <end position="76"/>
    </location>
</feature>
<dbReference type="PANTHER" id="PTHR36111:SF2">
    <property type="entry name" value="INNER MEMBRANE PROTEIN"/>
    <property type="match status" value="1"/>
</dbReference>
<evidence type="ECO:0000313" key="3">
    <source>
        <dbReference type="Proteomes" id="UP000242704"/>
    </source>
</evidence>
<reference evidence="2 3" key="1">
    <citation type="journal article" date="2016" name="Front. Microbiol.">
        <title>Comprehensive Phylogenetic Analysis of Bovine Non-aureus Staphylococci Species Based on Whole-Genome Sequencing.</title>
        <authorList>
            <person name="Naushad S."/>
            <person name="Barkema H.W."/>
            <person name="Luby C."/>
            <person name="Condas L.A."/>
            <person name="Nobrega D.B."/>
            <person name="Carson D.A."/>
            <person name="De Buck J."/>
        </authorList>
    </citation>
    <scope>NUCLEOTIDE SEQUENCE [LARGE SCALE GENOMIC DNA]</scope>
    <source>
        <strain evidence="2 3">SNUC 505</strain>
    </source>
</reference>
<protein>
    <submittedName>
        <fullName evidence="2">DUF554 domain-containing protein</fullName>
    </submittedName>
</protein>
<keyword evidence="1" id="KW-0812">Transmembrane</keyword>
<dbReference type="RefSeq" id="WP_107360736.1">
    <property type="nucleotide sequence ID" value="NZ_JAHSUP010000015.1"/>
</dbReference>
<dbReference type="Pfam" id="PF04474">
    <property type="entry name" value="DUF554"/>
    <property type="match status" value="1"/>
</dbReference>
<sequence length="225" mass="23946">MFGTFYNVIMIVIGSLIGAVLKKGLKEAYHTILMQAMGLVAIGLGINAIVQHLPKSDFPILFIVSLAIGSVIGQMLQLEQRFQTGVARFSKGNLAEGLATAVLLYCIGALSILGPVEAALHGDYTYLLANGTLDGITSIVLASTFGIGIAFSAIAVFLWQGGIYVVALFMKTSLSLSLMNEIQIIGGILILATGLNILGMVKIKTMNMLPALVIPLVFFMLLHLF</sequence>
<dbReference type="AlphaFoldDB" id="A0AAE5SZD2"/>
<proteinExistence type="predicted"/>
<dbReference type="InterPro" id="IPR007563">
    <property type="entry name" value="DUF554"/>
</dbReference>
<accession>A0AAE5SZD2</accession>
<feature type="transmembrane region" description="Helical" evidence="1">
    <location>
        <begin position="97"/>
        <end position="116"/>
    </location>
</feature>
<keyword evidence="1" id="KW-0472">Membrane</keyword>
<dbReference type="Proteomes" id="UP000242704">
    <property type="component" value="Unassembled WGS sequence"/>
</dbReference>
<evidence type="ECO:0000256" key="1">
    <source>
        <dbReference type="SAM" id="Phobius"/>
    </source>
</evidence>
<feature type="transmembrane region" description="Helical" evidence="1">
    <location>
        <begin position="181"/>
        <end position="201"/>
    </location>
</feature>
<feature type="transmembrane region" description="Helical" evidence="1">
    <location>
        <begin position="207"/>
        <end position="224"/>
    </location>
</feature>
<gene>
    <name evidence="2" type="ORF">BU653_08610</name>
</gene>
<comment type="caution">
    <text evidence="2">The sequence shown here is derived from an EMBL/GenBank/DDBJ whole genome shotgun (WGS) entry which is preliminary data.</text>
</comment>